<name>A0A2N0UWW8_9FIRM</name>
<evidence type="ECO:0000259" key="9">
    <source>
        <dbReference type="Pfam" id="PF02880"/>
    </source>
</evidence>
<dbReference type="AlphaFoldDB" id="A0A2N0UWW8"/>
<evidence type="ECO:0000313" key="11">
    <source>
        <dbReference type="Proteomes" id="UP000233425"/>
    </source>
</evidence>
<proteinExistence type="inferred from homology"/>
<dbReference type="InterPro" id="IPR036900">
    <property type="entry name" value="A-D-PHexomutase_C_sf"/>
</dbReference>
<keyword evidence="5" id="KW-0460">Magnesium</keyword>
<dbReference type="InterPro" id="IPR050060">
    <property type="entry name" value="Phosphoglucosamine_mutase"/>
</dbReference>
<evidence type="ECO:0000256" key="1">
    <source>
        <dbReference type="ARBA" id="ARBA00001946"/>
    </source>
</evidence>
<dbReference type="PANTHER" id="PTHR42946">
    <property type="entry name" value="PHOSPHOHEXOSE MUTASE"/>
    <property type="match status" value="1"/>
</dbReference>
<protein>
    <submittedName>
        <fullName evidence="10">Phosphomannomutase/phosphoglucomutase</fullName>
        <ecNumber evidence="10">5.4.2.2</ecNumber>
    </submittedName>
</protein>
<evidence type="ECO:0000256" key="2">
    <source>
        <dbReference type="ARBA" id="ARBA00010231"/>
    </source>
</evidence>
<dbReference type="Gene3D" id="3.30.310.50">
    <property type="entry name" value="Alpha-D-phosphohexomutase, C-terminal domain"/>
    <property type="match status" value="1"/>
</dbReference>
<dbReference type="InterPro" id="IPR016055">
    <property type="entry name" value="A-D-PHexomutase_a/b/a-I/II/III"/>
</dbReference>
<dbReference type="PANTHER" id="PTHR42946:SF1">
    <property type="entry name" value="PHOSPHOGLUCOMUTASE (ALPHA-D-GLUCOSE-1,6-BISPHOSPHATE-DEPENDENT)"/>
    <property type="match status" value="1"/>
</dbReference>
<evidence type="ECO:0000259" key="7">
    <source>
        <dbReference type="Pfam" id="PF02878"/>
    </source>
</evidence>
<keyword evidence="3" id="KW-0597">Phosphoprotein</keyword>
<dbReference type="InterPro" id="IPR005841">
    <property type="entry name" value="Alpha-D-phosphohexomutase_SF"/>
</dbReference>
<dbReference type="RefSeq" id="WP_101028884.1">
    <property type="nucleotide sequence ID" value="NZ_CABMMZ010000039.1"/>
</dbReference>
<feature type="domain" description="Alpha-D-phosphohexomutase alpha/beta/alpha" evidence="7">
    <location>
        <begin position="14"/>
        <end position="141"/>
    </location>
</feature>
<dbReference type="GO" id="GO:0004615">
    <property type="term" value="F:phosphomannomutase activity"/>
    <property type="evidence" value="ECO:0007669"/>
    <property type="project" value="TreeGrafter"/>
</dbReference>
<dbReference type="GO" id="GO:0005975">
    <property type="term" value="P:carbohydrate metabolic process"/>
    <property type="evidence" value="ECO:0007669"/>
    <property type="project" value="InterPro"/>
</dbReference>
<dbReference type="Pfam" id="PF02879">
    <property type="entry name" value="PGM_PMM_II"/>
    <property type="match status" value="1"/>
</dbReference>
<organism evidence="10 11">
    <name type="scientific">Ruminococcus bromii</name>
    <dbReference type="NCBI Taxonomy" id="40518"/>
    <lineage>
        <taxon>Bacteria</taxon>
        <taxon>Bacillati</taxon>
        <taxon>Bacillota</taxon>
        <taxon>Clostridia</taxon>
        <taxon>Eubacteriales</taxon>
        <taxon>Oscillospiraceae</taxon>
        <taxon>Ruminococcus</taxon>
    </lineage>
</organism>
<feature type="domain" description="Alpha-D-phosphohexomutase alpha/beta/alpha" evidence="9">
    <location>
        <begin position="282"/>
        <end position="395"/>
    </location>
</feature>
<dbReference type="EC" id="5.4.2.2" evidence="10"/>
<feature type="domain" description="Alpha-D-phosphohexomutase alpha/beta/alpha" evidence="8">
    <location>
        <begin position="175"/>
        <end position="276"/>
    </location>
</feature>
<dbReference type="CDD" id="cd03089">
    <property type="entry name" value="PMM_PGM"/>
    <property type="match status" value="1"/>
</dbReference>
<reference evidence="10" key="1">
    <citation type="journal article" date="2018" name="Environ. Microbiol.">
        <title>Sporulation capability and amylosome conservation among diverse human colonic and rumen isolates of the keystone starch-degrader Ruminococcus bromii.</title>
        <authorList>
            <person name="Mukhopadhya I."/>
            <person name="Morais S."/>
            <person name="Laverde-Gomez J."/>
            <person name="Sheridan P.O."/>
            <person name="Walker A.W."/>
            <person name="Kelly W."/>
            <person name="Klieve A.V."/>
            <person name="Ouwerkerk D."/>
            <person name="Duncan S.H."/>
            <person name="Louis P."/>
            <person name="Koropatkin N."/>
            <person name="Cockburn D."/>
            <person name="Kibler R."/>
            <person name="Cooper P.J."/>
            <person name="Sandoval C."/>
            <person name="Crost E."/>
            <person name="Juge N."/>
            <person name="Bayer E.A."/>
            <person name="Flint H.J."/>
        </authorList>
    </citation>
    <scope>NUCLEOTIDE SEQUENCE [LARGE SCALE GENOMIC DNA]</scope>
    <source>
        <strain evidence="10">ATCC 27255</strain>
    </source>
</reference>
<comment type="caution">
    <text evidence="10">The sequence shown here is derived from an EMBL/GenBank/DDBJ whole genome shotgun (WGS) entry which is preliminary data.</text>
</comment>
<dbReference type="PRINTS" id="PR00509">
    <property type="entry name" value="PGMPMM"/>
</dbReference>
<dbReference type="InterPro" id="IPR005844">
    <property type="entry name" value="A-D-PHexomutase_a/b/a-I"/>
</dbReference>
<dbReference type="InterPro" id="IPR005846">
    <property type="entry name" value="A-D-PHexomutase_a/b/a-III"/>
</dbReference>
<accession>A0A2N0UWW8</accession>
<dbReference type="Proteomes" id="UP000233425">
    <property type="component" value="Unassembled WGS sequence"/>
</dbReference>
<dbReference type="SUPFAM" id="SSF53738">
    <property type="entry name" value="Phosphoglucomutase, first 3 domains"/>
    <property type="match status" value="3"/>
</dbReference>
<evidence type="ECO:0000256" key="5">
    <source>
        <dbReference type="ARBA" id="ARBA00022842"/>
    </source>
</evidence>
<evidence type="ECO:0000259" key="8">
    <source>
        <dbReference type="Pfam" id="PF02879"/>
    </source>
</evidence>
<sequence>MLNDFYKQFKSGTDIRGVASEGVEGQSVNLTDDVVADMADGFVLWLSKKVSKKPSELKISVGRDSRISGPHIMKITTERFKRCGAEVLCCQLASTPSMFMTTVDLGCDGALQITASHHPFNRNGLKFFTREGGLEGSDIEEILLYAQNGEHPEESNGGNITDVDYMSDYAKGLCEKIKKEVNAEDYEHPLKGFKIVVDAGNGAGGFYADKVLSVLGADTTGSRYLEPDGMFPNHVPNPEAKEAMDSICEAVRKSGADLGVIFDTDVDRGGAVDSKGNEINRNRLVAVAAAIALEGNDGGMIVTDSITSSGLKQFIENDLGGKHYRYRRGYKNVIDKALELNAQGINCPLAIETSGHAAMRENYFLDDGAYLCTKIIIKAAQMRKEGKELDELTASLKEPLESTEIRYKILEKDFRACGEKIIADLTKYAEEQDGWCVADDNREGIRVSFDRDNGDGWFLLRLSVHDPIMPLNVESDSEGGVKIICDKLGEFLKTTTGLDL</sequence>
<dbReference type="FunFam" id="3.40.120.10:FF:000010">
    <property type="entry name" value="phosphomannomutase/phosphoglucomutase isoform X1"/>
    <property type="match status" value="1"/>
</dbReference>
<keyword evidence="6 10" id="KW-0413">Isomerase</keyword>
<dbReference type="EMBL" id="NNSR01000039">
    <property type="protein sequence ID" value="PKD31445.1"/>
    <property type="molecule type" value="Genomic_DNA"/>
</dbReference>
<evidence type="ECO:0000313" key="10">
    <source>
        <dbReference type="EMBL" id="PKD31445.1"/>
    </source>
</evidence>
<dbReference type="SUPFAM" id="SSF55957">
    <property type="entry name" value="Phosphoglucomutase, C-terminal domain"/>
    <property type="match status" value="1"/>
</dbReference>
<gene>
    <name evidence="10" type="primary">algC</name>
    <name evidence="10" type="ORF">RBATCC27255_00825</name>
</gene>
<evidence type="ECO:0000256" key="6">
    <source>
        <dbReference type="ARBA" id="ARBA00023235"/>
    </source>
</evidence>
<comment type="similarity">
    <text evidence="2">Belongs to the phosphohexose mutase family.</text>
</comment>
<dbReference type="Pfam" id="PF02878">
    <property type="entry name" value="PGM_PMM_I"/>
    <property type="match status" value="1"/>
</dbReference>
<dbReference type="Gene3D" id="3.40.120.10">
    <property type="entry name" value="Alpha-D-Glucose-1,6-Bisphosphate, subunit A, domain 3"/>
    <property type="match status" value="3"/>
</dbReference>
<dbReference type="GO" id="GO:0046872">
    <property type="term" value="F:metal ion binding"/>
    <property type="evidence" value="ECO:0007669"/>
    <property type="project" value="UniProtKB-KW"/>
</dbReference>
<keyword evidence="4" id="KW-0479">Metal-binding</keyword>
<evidence type="ECO:0000256" key="3">
    <source>
        <dbReference type="ARBA" id="ARBA00022553"/>
    </source>
</evidence>
<dbReference type="GO" id="GO:0004614">
    <property type="term" value="F:phosphoglucomutase activity"/>
    <property type="evidence" value="ECO:0007669"/>
    <property type="project" value="UniProtKB-EC"/>
</dbReference>
<evidence type="ECO:0000256" key="4">
    <source>
        <dbReference type="ARBA" id="ARBA00022723"/>
    </source>
</evidence>
<dbReference type="Pfam" id="PF02880">
    <property type="entry name" value="PGM_PMM_III"/>
    <property type="match status" value="1"/>
</dbReference>
<keyword evidence="11" id="KW-1185">Reference proteome</keyword>
<dbReference type="InterPro" id="IPR005845">
    <property type="entry name" value="A-D-PHexomutase_a/b/a-II"/>
</dbReference>
<comment type="cofactor">
    <cofactor evidence="1">
        <name>Mg(2+)</name>
        <dbReference type="ChEBI" id="CHEBI:18420"/>
    </cofactor>
</comment>